<dbReference type="EMBL" id="BDGJ01000111">
    <property type="protein sequence ID" value="GAW92973.1"/>
    <property type="molecule type" value="Genomic_DNA"/>
</dbReference>
<feature type="region of interest" description="Disordered" evidence="1">
    <location>
        <begin position="20"/>
        <end position="44"/>
    </location>
</feature>
<reference evidence="3" key="1">
    <citation type="journal article" date="2017" name="Appl. Environ. Microbiol.">
        <title>Genomic Analysis of Calderihabitans maritimus KKC1, a Thermophilic, Hydrogenogenic, Carboxydotrophic Bacterium Isolated from Marine Sediment.</title>
        <authorList>
            <person name="Omae K."/>
            <person name="Yoneda Y."/>
            <person name="Fukuyama Y."/>
            <person name="Yoshida T."/>
            <person name="Sako Y."/>
        </authorList>
    </citation>
    <scope>NUCLEOTIDE SEQUENCE [LARGE SCALE GENOMIC DNA]</scope>
    <source>
        <strain evidence="3">KKC1</strain>
    </source>
</reference>
<gene>
    <name evidence="2" type="ORF">KKC1_21180</name>
</gene>
<protein>
    <submittedName>
        <fullName evidence="2">Uncharacterized protein</fullName>
    </submittedName>
</protein>
<proteinExistence type="predicted"/>
<comment type="caution">
    <text evidence="2">The sequence shown here is derived from an EMBL/GenBank/DDBJ whole genome shotgun (WGS) entry which is preliminary data.</text>
</comment>
<organism evidence="2 3">
    <name type="scientific">Calderihabitans maritimus</name>
    <dbReference type="NCBI Taxonomy" id="1246530"/>
    <lineage>
        <taxon>Bacteria</taxon>
        <taxon>Bacillati</taxon>
        <taxon>Bacillota</taxon>
        <taxon>Clostridia</taxon>
        <taxon>Neomoorellales</taxon>
        <taxon>Calderihabitantaceae</taxon>
        <taxon>Calderihabitans</taxon>
    </lineage>
</organism>
<evidence type="ECO:0000256" key="1">
    <source>
        <dbReference type="SAM" id="MobiDB-lite"/>
    </source>
</evidence>
<name>A0A1Z5HTW4_9FIRM</name>
<dbReference type="AlphaFoldDB" id="A0A1Z5HTW4"/>
<sequence length="44" mass="5256">MSVGRWEICCRGGMERLRGQRDLQTKKLGEKTESKTKERRDSEW</sequence>
<accession>A0A1Z5HTW4</accession>
<evidence type="ECO:0000313" key="2">
    <source>
        <dbReference type="EMBL" id="GAW92973.1"/>
    </source>
</evidence>
<dbReference type="Proteomes" id="UP000197032">
    <property type="component" value="Unassembled WGS sequence"/>
</dbReference>
<keyword evidence="3" id="KW-1185">Reference proteome</keyword>
<evidence type="ECO:0000313" key="3">
    <source>
        <dbReference type="Proteomes" id="UP000197032"/>
    </source>
</evidence>